<dbReference type="Pfam" id="PF02872">
    <property type="entry name" value="5_nucleotid_C"/>
    <property type="match status" value="1"/>
</dbReference>
<dbReference type="PANTHER" id="PTHR11575:SF24">
    <property type="entry name" value="5'-NUCLEOTIDASE"/>
    <property type="match status" value="1"/>
</dbReference>
<dbReference type="Gene3D" id="3.90.780.10">
    <property type="entry name" value="5'-Nucleotidase, C-terminal domain"/>
    <property type="match status" value="1"/>
</dbReference>
<reference evidence="9 10" key="1">
    <citation type="submission" date="2019-04" db="EMBL/GenBank/DDBJ databases">
        <authorList>
            <person name="Van Vliet M D."/>
        </authorList>
    </citation>
    <scope>NUCLEOTIDE SEQUENCE [LARGE SCALE GENOMIC DNA]</scope>
    <source>
        <strain evidence="9 10">F1</strain>
    </source>
</reference>
<sequence>MKKIAAFFCLSLLAAQAQTNLLYEDFEDPTVGYVPSIAELSDGEGDYFGRVASDGISVGSYVVYTNLHGNGYFGGQDMDADPGAPGGEATLSWNGLDIFGMTGLVFSALFAEDVGYNGDDDWDAADFAHVEYRIDGGGWNNLLWFENDGAQYNSKAYEDTDFDGIGDDAALTDAFTLFEKSIPGTGAALDLRISLHLDSGDEDIAFDNVTLSGYGTGAVFVENPQDVSAEPGGAGQVNVYWSPNANADDVLIARSTNNVFGIPAKGTAFSYVDTVPGGGEVIFNGSGFVVMNAGLEEDGEYYFRIWSVDSETNYSSGVTVNGLASEYNEGIHVIHVNDVHSRLTTHDYDITGTNDVPVLEKVGGAAYMAAKMLELATAEPGSVIVDAGDVSEGNVLGDIDGNRGLIQFYNELDRKLKLQRGRGLDASVVGNHDVRHIDMLNNMKNLANFPFISMNIVHEGTTTPYFDPYVTVVADGKKVGILGYTTDTSSHLEETTEPVIDVLTCSWNNNASDIQIKGYVDHLRNVEQCDMVLLLVHVGHSRVASDSDGKWQLVEDDGQTEPPDVVVGGHWHTMTETVWQPSDINHKTIIAEAASYCQYVGEIELADDGSYIDSWKNVVRCADITPDPDVAQVVEDLKTEYALNPHTKYGDTNVAYALDQVIGYSAVDLRLNKDKWFTHSEFPWAGDNAAGAWVSDSMQWYIDTQTPDSCDLALQSGGGVRRDNAAGEITYLELYETYPWQDDNMVLIEATGQEIWDFIEEDHCGTSISRGWQVFADDGVIYKIEKGGVPINPTDTFNVAVSKYMYAHDNDFATGGWGDPTPVEYDYSIRQTMIDYTSQFTSNNPMQVASDRYVLNTGSAGRFRAVVTMVDDANSEPYFESAYVRLLSATDDTVARRGGYVDANLVNADGSINATNRLAEVMLYRSYLGFEEGALTNGMLIDIEGEFGFHAGNPQFVDQKGIVADGVEFRIVGTNTALALPDFKGSISEFWDEYHENRYVAFEGEKTGSHKITDRMGQTLSVYTEGGYDLMALPGDIGDHLELAGVQTMRYDERRFRCAEAYVVESAPVDIDYLPFSLVDAIVPVQQGDSPLILAASASDSTEESLSILLPTDDAHVESGDQGRNSGSSPNLYLQSSASSPYGNERIWTRFDLSGIPAGAVIGSAALELYCYGTYNATSEMDVDVHGATDDSWSEDSITWSNQPLFGASLDMATLSTESYKWYGWDVTSFVESERSGDAAVSLVVKAAVEDAATANNLVFDAKEYNGGAKGPFLKIDYAEPVVTGGSVASVDFYYRHSIDGSAWTEWTIAGTASVAPWNLSFVYPEGDGWYEFFSVATDNTGNEEPMPRFADARVLFTFDPSAIGFAEALDNHLDWTTGGSSNWFVQTVDTGDGVDAARSGSIADKETSWLETSVAGPGTLTFQWKVSSEDRFDGLAFMVDGNDELVLNGEVDWTEASYQIEDNASHVLRWEYYKDSTLSTGEDCGWLDQVLWMPHYEGFALWANEMGYAGDLAAFLAMDNNSNGVPNAFEYAFGTNAQNGLMLGIRLVDGKPVVETPAQDVATLPYVDVAVLGSTNLIDWTLTVLPTNGAPDGCAWFRTETQPTNAFFKLEAGLVE</sequence>
<keyword evidence="10" id="KW-1185">Reference proteome</keyword>
<dbReference type="Pfam" id="PF00149">
    <property type="entry name" value="Metallophos"/>
    <property type="match status" value="1"/>
</dbReference>
<feature type="domain" description="5'-Nucleotidase C-terminal" evidence="7">
    <location>
        <begin position="684"/>
        <end position="810"/>
    </location>
</feature>
<feature type="domain" description="Calcineurin-like phosphoesterase" evidence="6">
    <location>
        <begin position="332"/>
        <end position="573"/>
    </location>
</feature>
<evidence type="ECO:0000256" key="5">
    <source>
        <dbReference type="SAM" id="SignalP"/>
    </source>
</evidence>
<dbReference type="PANTHER" id="PTHR11575">
    <property type="entry name" value="5'-NUCLEOTIDASE-RELATED"/>
    <property type="match status" value="1"/>
</dbReference>
<feature type="region of interest" description="Disordered" evidence="4">
    <location>
        <begin position="1115"/>
        <end position="1140"/>
    </location>
</feature>
<dbReference type="NCBIfam" id="NF033679">
    <property type="entry name" value="DNRLRE_dom"/>
    <property type="match status" value="1"/>
</dbReference>
<proteinExistence type="predicted"/>
<dbReference type="InterPro" id="IPR036907">
    <property type="entry name" value="5'-Nucleotdase_C_sf"/>
</dbReference>
<dbReference type="SUPFAM" id="SSF55816">
    <property type="entry name" value="5'-nucleotidase (syn. UDP-sugar hydrolase), C-terminal domain"/>
    <property type="match status" value="1"/>
</dbReference>
<dbReference type="GO" id="GO:0005576">
    <property type="term" value="C:extracellular region"/>
    <property type="evidence" value="ECO:0007669"/>
    <property type="project" value="UniProtKB-SubCell"/>
</dbReference>
<protein>
    <submittedName>
        <fullName evidence="9">Mannosylglucosyl-3-phosphoglycerate phosphatase</fullName>
    </submittedName>
</protein>
<evidence type="ECO:0000256" key="2">
    <source>
        <dbReference type="ARBA" id="ARBA00022525"/>
    </source>
</evidence>
<dbReference type="SUPFAM" id="SSF56300">
    <property type="entry name" value="Metallo-dependent phosphatases"/>
    <property type="match status" value="1"/>
</dbReference>
<name>A0A6C2U0K3_PONDE</name>
<evidence type="ECO:0000313" key="10">
    <source>
        <dbReference type="Proteomes" id="UP000366872"/>
    </source>
</evidence>
<evidence type="ECO:0000256" key="3">
    <source>
        <dbReference type="ARBA" id="ARBA00022729"/>
    </source>
</evidence>
<dbReference type="RefSeq" id="WP_136078840.1">
    <property type="nucleotide sequence ID" value="NZ_CAAHFG010000001.1"/>
</dbReference>
<dbReference type="EMBL" id="CAAHFG010000001">
    <property type="protein sequence ID" value="VGO13254.1"/>
    <property type="molecule type" value="Genomic_DNA"/>
</dbReference>
<dbReference type="Pfam" id="PF24517">
    <property type="entry name" value="CBM96"/>
    <property type="match status" value="1"/>
</dbReference>
<dbReference type="InterPro" id="IPR055372">
    <property type="entry name" value="CBM96"/>
</dbReference>
<evidence type="ECO:0000256" key="4">
    <source>
        <dbReference type="SAM" id="MobiDB-lite"/>
    </source>
</evidence>
<evidence type="ECO:0000313" key="9">
    <source>
        <dbReference type="EMBL" id="VGO13254.1"/>
    </source>
</evidence>
<feature type="domain" description="Carbohydrate-binding module family 96" evidence="8">
    <location>
        <begin position="1110"/>
        <end position="1265"/>
    </location>
</feature>
<evidence type="ECO:0000256" key="1">
    <source>
        <dbReference type="ARBA" id="ARBA00004613"/>
    </source>
</evidence>
<accession>A0A6C2U0K3</accession>
<gene>
    <name evidence="9" type="primary">mggB</name>
    <name evidence="9" type="ORF">PDESU_01810</name>
</gene>
<dbReference type="GO" id="GO:0016787">
    <property type="term" value="F:hydrolase activity"/>
    <property type="evidence" value="ECO:0007669"/>
    <property type="project" value="InterPro"/>
</dbReference>
<dbReference type="GO" id="GO:0030288">
    <property type="term" value="C:outer membrane-bounded periplasmic space"/>
    <property type="evidence" value="ECO:0007669"/>
    <property type="project" value="TreeGrafter"/>
</dbReference>
<dbReference type="InterPro" id="IPR006179">
    <property type="entry name" value="5_nucleotidase/apyrase"/>
</dbReference>
<dbReference type="Proteomes" id="UP000366872">
    <property type="component" value="Unassembled WGS sequence"/>
</dbReference>
<feature type="chain" id="PRO_5025651433" evidence="5">
    <location>
        <begin position="18"/>
        <end position="1617"/>
    </location>
</feature>
<dbReference type="InterPro" id="IPR013783">
    <property type="entry name" value="Ig-like_fold"/>
</dbReference>
<feature type="signal peptide" evidence="5">
    <location>
        <begin position="1"/>
        <end position="17"/>
    </location>
</feature>
<dbReference type="PRINTS" id="PR01607">
    <property type="entry name" value="APYRASEFAMLY"/>
</dbReference>
<evidence type="ECO:0000259" key="8">
    <source>
        <dbReference type="Pfam" id="PF24517"/>
    </source>
</evidence>
<keyword evidence="3 5" id="KW-0732">Signal</keyword>
<organism evidence="9 10">
    <name type="scientific">Pontiella desulfatans</name>
    <dbReference type="NCBI Taxonomy" id="2750659"/>
    <lineage>
        <taxon>Bacteria</taxon>
        <taxon>Pseudomonadati</taxon>
        <taxon>Kiritimatiellota</taxon>
        <taxon>Kiritimatiellia</taxon>
        <taxon>Kiritimatiellales</taxon>
        <taxon>Pontiellaceae</taxon>
        <taxon>Pontiella</taxon>
    </lineage>
</organism>
<evidence type="ECO:0000259" key="7">
    <source>
        <dbReference type="Pfam" id="PF02872"/>
    </source>
</evidence>
<dbReference type="GO" id="GO:0009166">
    <property type="term" value="P:nucleotide catabolic process"/>
    <property type="evidence" value="ECO:0007669"/>
    <property type="project" value="InterPro"/>
</dbReference>
<dbReference type="Gene3D" id="2.60.40.10">
    <property type="entry name" value="Immunoglobulins"/>
    <property type="match status" value="1"/>
</dbReference>
<evidence type="ECO:0000259" key="6">
    <source>
        <dbReference type="Pfam" id="PF00149"/>
    </source>
</evidence>
<keyword evidence="2" id="KW-0964">Secreted</keyword>
<comment type="subcellular location">
    <subcellularLocation>
        <location evidence="1">Secreted</location>
    </subcellularLocation>
</comment>
<feature type="compositionally biased region" description="Polar residues" evidence="4">
    <location>
        <begin position="1122"/>
        <end position="1140"/>
    </location>
</feature>
<dbReference type="InterPro" id="IPR004843">
    <property type="entry name" value="Calcineurin-like_PHP"/>
</dbReference>
<dbReference type="Gene3D" id="3.60.21.10">
    <property type="match status" value="1"/>
</dbReference>
<dbReference type="InterPro" id="IPR029052">
    <property type="entry name" value="Metallo-depent_PP-like"/>
</dbReference>
<dbReference type="InterPro" id="IPR008334">
    <property type="entry name" value="5'-Nucleotdase_C"/>
</dbReference>